<accession>A0AA37T7I5</accession>
<evidence type="ECO:0000313" key="2">
    <source>
        <dbReference type="EMBL" id="GLS68195.1"/>
    </source>
</evidence>
<keyword evidence="3" id="KW-1185">Reference proteome</keyword>
<proteinExistence type="predicted"/>
<keyword evidence="1" id="KW-0732">Signal</keyword>
<dbReference type="AlphaFoldDB" id="A0AA37T7I5"/>
<feature type="signal peptide" evidence="1">
    <location>
        <begin position="1"/>
        <end position="20"/>
    </location>
</feature>
<organism evidence="2 3">
    <name type="scientific">Methylobacterium tardum</name>
    <dbReference type="NCBI Taxonomy" id="374432"/>
    <lineage>
        <taxon>Bacteria</taxon>
        <taxon>Pseudomonadati</taxon>
        <taxon>Pseudomonadota</taxon>
        <taxon>Alphaproteobacteria</taxon>
        <taxon>Hyphomicrobiales</taxon>
        <taxon>Methylobacteriaceae</taxon>
        <taxon>Methylobacterium</taxon>
    </lineage>
</organism>
<name>A0AA37T7I5_9HYPH</name>
<protein>
    <recommendedName>
        <fullName evidence="4">Invasion associated locus B family protein</fullName>
    </recommendedName>
</protein>
<gene>
    <name evidence="2" type="ORF">GCM10007890_02070</name>
</gene>
<dbReference type="Proteomes" id="UP001157440">
    <property type="component" value="Unassembled WGS sequence"/>
</dbReference>
<evidence type="ECO:0008006" key="4">
    <source>
        <dbReference type="Google" id="ProtNLM"/>
    </source>
</evidence>
<reference evidence="3" key="1">
    <citation type="journal article" date="2019" name="Int. J. Syst. Evol. Microbiol.">
        <title>The Global Catalogue of Microorganisms (GCM) 10K type strain sequencing project: providing services to taxonomists for standard genome sequencing and annotation.</title>
        <authorList>
            <consortium name="The Broad Institute Genomics Platform"/>
            <consortium name="The Broad Institute Genome Sequencing Center for Infectious Disease"/>
            <person name="Wu L."/>
            <person name="Ma J."/>
        </authorList>
    </citation>
    <scope>NUCLEOTIDE SEQUENCE [LARGE SCALE GENOMIC DNA]</scope>
    <source>
        <strain evidence="3">NBRC 103632</strain>
    </source>
</reference>
<comment type="caution">
    <text evidence="2">The sequence shown here is derived from an EMBL/GenBank/DDBJ whole genome shotgun (WGS) entry which is preliminary data.</text>
</comment>
<dbReference type="RefSeq" id="WP_238199615.1">
    <property type="nucleotide sequence ID" value="NZ_BPQZ01000042.1"/>
</dbReference>
<evidence type="ECO:0000313" key="3">
    <source>
        <dbReference type="Proteomes" id="UP001157440"/>
    </source>
</evidence>
<evidence type="ECO:0000256" key="1">
    <source>
        <dbReference type="SAM" id="SignalP"/>
    </source>
</evidence>
<feature type="chain" id="PRO_5041202120" description="Invasion associated locus B family protein" evidence="1">
    <location>
        <begin position="21"/>
        <end position="173"/>
    </location>
</feature>
<sequence length="173" mass="18486">MRLSFAASLALALLTPAAHAAEQLKDEAVTIGPWQVEATYKGQKFEHCVMSRETTDGMNVRFTRDADGLDLSMSSAKWKLGRGKSYPVELAAGTSVLKAEVAASGNGVSVPIKDDRFLKSLKLADSLEVRGEGSTIQVALDKSAAGLDRLESCYTKNLAPTETNPFVAPSKKP</sequence>
<dbReference type="EMBL" id="BSPL01000004">
    <property type="protein sequence ID" value="GLS68195.1"/>
    <property type="molecule type" value="Genomic_DNA"/>
</dbReference>